<protein>
    <submittedName>
        <fullName evidence="2">Uncharacterized protein</fullName>
    </submittedName>
</protein>
<name>A0A0H1B531_9EURO</name>
<dbReference type="Proteomes" id="UP000053573">
    <property type="component" value="Unassembled WGS sequence"/>
</dbReference>
<sequence>MFSRPLALLRRPFALLAILAFIVTLICYRQVAKNHSYLTAPWTGNASKQEVPPLEYLPDFSPGVPKPPGSHYSRALIIPRLQKVDVSWISSQVRDVQQFVYVVDDPSAPLHPPVNKGNEAMVYLTFLIDHYDNLPDIMIFMHSHSNSWHNEEPLGFQAAELINRLSSERVTRDGYMNLRCNWGPGCPDWLHPGTDKVDPSKKEEVSLAKAWKEIFPFVEVPTVLSQACCAQFAVSRERARAIPRASYIFYRDWLLRTELKSSISGRVWEYLWQVVFTGKNVFCPAQHTCYCDGYGLCFGGEKGMDEYFKLVRERRRGERELNKWKKLGKVIQEAIEKGLSDDEIQKMEKPEPGRDAVLEREIEDKRQKLAMIVEKAKERGKDPRIRAEEAGREWKEGDGF</sequence>
<dbReference type="AlphaFoldDB" id="A0A0H1B531"/>
<evidence type="ECO:0000313" key="3">
    <source>
        <dbReference type="Proteomes" id="UP000053573"/>
    </source>
</evidence>
<comment type="caution">
    <text evidence="2">The sequence shown here is derived from an EMBL/GenBank/DDBJ whole genome shotgun (WGS) entry which is preliminary data.</text>
</comment>
<feature type="region of interest" description="Disordered" evidence="1">
    <location>
        <begin position="378"/>
        <end position="400"/>
    </location>
</feature>
<dbReference type="PANTHER" id="PTHR37490:SF3">
    <property type="entry name" value="DUF3431 DOMAIN CONTAINING PROTEIN"/>
    <property type="match status" value="1"/>
</dbReference>
<dbReference type="InterPro" id="IPR021838">
    <property type="entry name" value="DUF3431"/>
</dbReference>
<accession>A0A0H1B531</accession>
<dbReference type="EMBL" id="LDEV01003034">
    <property type="protein sequence ID" value="KLJ06534.1"/>
    <property type="molecule type" value="Genomic_DNA"/>
</dbReference>
<dbReference type="STRING" id="2060906.A0A0H1B531"/>
<reference evidence="3" key="1">
    <citation type="journal article" date="2015" name="PLoS Genet.">
        <title>The dynamic genome and transcriptome of the human fungal pathogen Blastomyces and close relative Emmonsia.</title>
        <authorList>
            <person name="Munoz J.F."/>
            <person name="Gauthier G.M."/>
            <person name="Desjardins C.A."/>
            <person name="Gallo J.E."/>
            <person name="Holder J."/>
            <person name="Sullivan T.D."/>
            <person name="Marty A.J."/>
            <person name="Carmen J.C."/>
            <person name="Chen Z."/>
            <person name="Ding L."/>
            <person name="Gujja S."/>
            <person name="Magrini V."/>
            <person name="Misas E."/>
            <person name="Mitreva M."/>
            <person name="Priest M."/>
            <person name="Saif S."/>
            <person name="Whiston E.A."/>
            <person name="Young S."/>
            <person name="Zeng Q."/>
            <person name="Goldman W.E."/>
            <person name="Mardis E.R."/>
            <person name="Taylor J.W."/>
            <person name="McEwen J.G."/>
            <person name="Clay O.K."/>
            <person name="Klein B.S."/>
            <person name="Cuomo C.A."/>
        </authorList>
    </citation>
    <scope>NUCLEOTIDE SEQUENCE [LARGE SCALE GENOMIC DNA]</scope>
    <source>
        <strain evidence="3">UAMH 139</strain>
    </source>
</reference>
<evidence type="ECO:0000256" key="1">
    <source>
        <dbReference type="SAM" id="MobiDB-lite"/>
    </source>
</evidence>
<keyword evidence="3" id="KW-1185">Reference proteome</keyword>
<evidence type="ECO:0000313" key="2">
    <source>
        <dbReference type="EMBL" id="KLJ06534.1"/>
    </source>
</evidence>
<dbReference type="PANTHER" id="PTHR37490">
    <property type="entry name" value="EXPRESSED PROTEIN"/>
    <property type="match status" value="1"/>
</dbReference>
<dbReference type="Pfam" id="PF11913">
    <property type="entry name" value="DUF3431"/>
    <property type="match status" value="1"/>
</dbReference>
<dbReference type="OrthoDB" id="426718at2759"/>
<proteinExistence type="predicted"/>
<gene>
    <name evidence="2" type="ORF">EMPG_10077</name>
</gene>
<organism evidence="2 3">
    <name type="scientific">Blastomyces silverae</name>
    <dbReference type="NCBI Taxonomy" id="2060906"/>
    <lineage>
        <taxon>Eukaryota</taxon>
        <taxon>Fungi</taxon>
        <taxon>Dikarya</taxon>
        <taxon>Ascomycota</taxon>
        <taxon>Pezizomycotina</taxon>
        <taxon>Eurotiomycetes</taxon>
        <taxon>Eurotiomycetidae</taxon>
        <taxon>Onygenales</taxon>
        <taxon>Ajellomycetaceae</taxon>
        <taxon>Blastomyces</taxon>
    </lineage>
</organism>